<dbReference type="InParanoid" id="A0A1Z5JY75"/>
<evidence type="ECO:0008006" key="5">
    <source>
        <dbReference type="Google" id="ProtNLM"/>
    </source>
</evidence>
<organism evidence="3 4">
    <name type="scientific">Fistulifera solaris</name>
    <name type="common">Oleaginous diatom</name>
    <dbReference type="NCBI Taxonomy" id="1519565"/>
    <lineage>
        <taxon>Eukaryota</taxon>
        <taxon>Sar</taxon>
        <taxon>Stramenopiles</taxon>
        <taxon>Ochrophyta</taxon>
        <taxon>Bacillariophyta</taxon>
        <taxon>Bacillariophyceae</taxon>
        <taxon>Bacillariophycidae</taxon>
        <taxon>Naviculales</taxon>
        <taxon>Naviculaceae</taxon>
        <taxon>Fistulifera</taxon>
    </lineage>
</organism>
<accession>A0A1Z5JY75</accession>
<gene>
    <name evidence="3" type="ORF">FisN_26Hh123</name>
</gene>
<dbReference type="Proteomes" id="UP000198406">
    <property type="component" value="Unassembled WGS sequence"/>
</dbReference>
<feature type="compositionally biased region" description="Acidic residues" evidence="1">
    <location>
        <begin position="50"/>
        <end position="65"/>
    </location>
</feature>
<feature type="signal peptide" evidence="2">
    <location>
        <begin position="1"/>
        <end position="21"/>
    </location>
</feature>
<dbReference type="EMBL" id="BDSP01000132">
    <property type="protein sequence ID" value="GAX18822.1"/>
    <property type="molecule type" value="Genomic_DNA"/>
</dbReference>
<feature type="chain" id="PRO_5012916035" description="Secreted protein" evidence="2">
    <location>
        <begin position="22"/>
        <end position="75"/>
    </location>
</feature>
<evidence type="ECO:0000256" key="2">
    <source>
        <dbReference type="SAM" id="SignalP"/>
    </source>
</evidence>
<evidence type="ECO:0000313" key="3">
    <source>
        <dbReference type="EMBL" id="GAX18822.1"/>
    </source>
</evidence>
<keyword evidence="2" id="KW-0732">Signal</keyword>
<reference evidence="3 4" key="1">
    <citation type="journal article" date="2015" name="Plant Cell">
        <title>Oil accumulation by the oleaginous diatom Fistulifera solaris as revealed by the genome and transcriptome.</title>
        <authorList>
            <person name="Tanaka T."/>
            <person name="Maeda Y."/>
            <person name="Veluchamy A."/>
            <person name="Tanaka M."/>
            <person name="Abida H."/>
            <person name="Marechal E."/>
            <person name="Bowler C."/>
            <person name="Muto M."/>
            <person name="Sunaga Y."/>
            <person name="Tanaka M."/>
            <person name="Yoshino T."/>
            <person name="Taniguchi T."/>
            <person name="Fukuda Y."/>
            <person name="Nemoto M."/>
            <person name="Matsumoto M."/>
            <person name="Wong P.S."/>
            <person name="Aburatani S."/>
            <person name="Fujibuchi W."/>
        </authorList>
    </citation>
    <scope>NUCLEOTIDE SEQUENCE [LARGE SCALE GENOMIC DNA]</scope>
    <source>
        <strain evidence="3 4">JPCC DA0580</strain>
    </source>
</reference>
<comment type="caution">
    <text evidence="3">The sequence shown here is derived from an EMBL/GenBank/DDBJ whole genome shotgun (WGS) entry which is preliminary data.</text>
</comment>
<proteinExistence type="predicted"/>
<evidence type="ECO:0000256" key="1">
    <source>
        <dbReference type="SAM" id="MobiDB-lite"/>
    </source>
</evidence>
<protein>
    <recommendedName>
        <fullName evidence="5">Secreted protein</fullName>
    </recommendedName>
</protein>
<evidence type="ECO:0000313" key="4">
    <source>
        <dbReference type="Proteomes" id="UP000198406"/>
    </source>
</evidence>
<dbReference type="AlphaFoldDB" id="A0A1Z5JY75"/>
<feature type="region of interest" description="Disordered" evidence="1">
    <location>
        <begin position="44"/>
        <end position="75"/>
    </location>
</feature>
<name>A0A1Z5JY75_FISSO</name>
<keyword evidence="4" id="KW-1185">Reference proteome</keyword>
<sequence>MTSYSKLTILIGVAVLALSQARIEGDGERPLSRWIQNCEFIRPVFGGGDDSQDDSGDDSEDDSEDDRANTTGVAN</sequence>